<dbReference type="Proteomes" id="UP001231518">
    <property type="component" value="Chromosome 5"/>
</dbReference>
<comment type="subcellular location">
    <subcellularLocation>
        <location evidence="4">Membrane</location>
        <topology evidence="4">Multi-pass membrane protein</topology>
    </subcellularLocation>
</comment>
<keyword evidence="6" id="KW-1185">Reference proteome</keyword>
<reference evidence="5" key="1">
    <citation type="submission" date="2023-03" db="EMBL/GenBank/DDBJ databases">
        <title>Chromosome-level genomes of two armyworms, Mythimna separata and Mythimna loreyi, provide insights into the biosynthesis and reception of sex pheromones.</title>
        <authorList>
            <person name="Zhao H."/>
        </authorList>
    </citation>
    <scope>NUCLEOTIDE SEQUENCE</scope>
    <source>
        <strain evidence="5">BeijingLab</strain>
        <tissue evidence="5">Pupa</tissue>
    </source>
</reference>
<comment type="caution">
    <text evidence="4">Lacks conserved residue(s) required for the propagation of feature annotation.</text>
</comment>
<keyword evidence="4" id="KW-0186">Copper</keyword>
<feature type="transmembrane region" description="Helical" evidence="4">
    <location>
        <begin position="54"/>
        <end position="74"/>
    </location>
</feature>
<feature type="transmembrane region" description="Helical" evidence="4">
    <location>
        <begin position="149"/>
        <end position="169"/>
    </location>
</feature>
<dbReference type="Pfam" id="PF04145">
    <property type="entry name" value="Ctr"/>
    <property type="match status" value="1"/>
</dbReference>
<sequence length="462" mass="52297">MMHMWLWFGYDLGEFMFAGLTIASRWAFAITWIVLFVVALLFEGSKFMFPWLTIASRWAFAITWIVLFVVALLIEGSKVRSVVYTYLCGGCMFAGLTIASRWAFAITWIVLFVVALLFEGSKVRSVVYTYLCGGCMFAGLTIASRWAFAITWIVLFVVALLFEGSKVYLAKVQRAAHKKLYPYRSDERRNLLCDREQGSMEPTTSRNTSSGQVSRWASLRIRALVNTHQSLVFLIHNVVGYLLMLAVMVYNVHLLLAVVFGMMLGYFLFGTKLTRLQMQCFSRKRTVICTPECDDTAETSTPPLLDSSMSSESDFFICQTRTCIQPSHYFPATSQDGSSTEQNATCYYGAKKCPSRVARARKLQASTSHCHHESEKEDSPSVEDVQLLRTERQGCCKKKQEPPPEEKCCKKETTVIVHVPSQSCCKEETSEDQRQEVREQSPQITCCHSVSAPSDSQEQIIK</sequence>
<keyword evidence="4" id="KW-0406">Ion transport</keyword>
<evidence type="ECO:0000256" key="4">
    <source>
        <dbReference type="RuleBase" id="RU367022"/>
    </source>
</evidence>
<dbReference type="InterPro" id="IPR007274">
    <property type="entry name" value="Cop_transporter"/>
</dbReference>
<keyword evidence="2 4" id="KW-1133">Transmembrane helix</keyword>
<organism evidence="5 6">
    <name type="scientific">Mythimna separata</name>
    <name type="common">Oriental armyworm</name>
    <name type="synonym">Pseudaletia separata</name>
    <dbReference type="NCBI Taxonomy" id="271217"/>
    <lineage>
        <taxon>Eukaryota</taxon>
        <taxon>Metazoa</taxon>
        <taxon>Ecdysozoa</taxon>
        <taxon>Arthropoda</taxon>
        <taxon>Hexapoda</taxon>
        <taxon>Insecta</taxon>
        <taxon>Pterygota</taxon>
        <taxon>Neoptera</taxon>
        <taxon>Endopterygota</taxon>
        <taxon>Lepidoptera</taxon>
        <taxon>Glossata</taxon>
        <taxon>Ditrysia</taxon>
        <taxon>Noctuoidea</taxon>
        <taxon>Noctuidae</taxon>
        <taxon>Noctuinae</taxon>
        <taxon>Hadenini</taxon>
        <taxon>Mythimna</taxon>
    </lineage>
</organism>
<keyword evidence="4" id="KW-0187">Copper transport</keyword>
<feature type="transmembrane region" description="Helical" evidence="4">
    <location>
        <begin position="250"/>
        <end position="269"/>
    </location>
</feature>
<feature type="transmembrane region" description="Helical" evidence="4">
    <location>
        <begin position="223"/>
        <end position="244"/>
    </location>
</feature>
<dbReference type="GO" id="GO:0016020">
    <property type="term" value="C:membrane"/>
    <property type="evidence" value="ECO:0007669"/>
    <property type="project" value="UniProtKB-SubCell"/>
</dbReference>
<feature type="transmembrane region" description="Helical" evidence="4">
    <location>
        <begin position="125"/>
        <end position="143"/>
    </location>
</feature>
<comment type="similarity">
    <text evidence="4">Belongs to the copper transporter (Ctr) (TC 1.A.56) family. SLC31A subfamily.</text>
</comment>
<accession>A0AAD8DZZ6</accession>
<protein>
    <recommendedName>
        <fullName evidence="4">Copper transport protein</fullName>
    </recommendedName>
</protein>
<feature type="transmembrane region" description="Helical" evidence="4">
    <location>
        <begin position="94"/>
        <end position="118"/>
    </location>
</feature>
<gene>
    <name evidence="5" type="ORF">PYW07_014899</name>
</gene>
<proteinExistence type="inferred from homology"/>
<evidence type="ECO:0000256" key="2">
    <source>
        <dbReference type="ARBA" id="ARBA00022989"/>
    </source>
</evidence>
<evidence type="ECO:0000256" key="3">
    <source>
        <dbReference type="ARBA" id="ARBA00023136"/>
    </source>
</evidence>
<name>A0AAD8DZZ6_MYTSE</name>
<evidence type="ECO:0000313" key="6">
    <source>
        <dbReference type="Proteomes" id="UP001231518"/>
    </source>
</evidence>
<evidence type="ECO:0000313" key="5">
    <source>
        <dbReference type="EMBL" id="KAJ8734348.1"/>
    </source>
</evidence>
<keyword evidence="1 4" id="KW-0812">Transmembrane</keyword>
<dbReference type="PANTHER" id="PTHR12483">
    <property type="entry name" value="SOLUTE CARRIER FAMILY 31 COPPER TRANSPORTERS"/>
    <property type="match status" value="1"/>
</dbReference>
<comment type="caution">
    <text evidence="5">The sequence shown here is derived from an EMBL/GenBank/DDBJ whole genome shotgun (WGS) entry which is preliminary data.</text>
</comment>
<dbReference type="EMBL" id="JARGEI010000003">
    <property type="protein sequence ID" value="KAJ8734348.1"/>
    <property type="molecule type" value="Genomic_DNA"/>
</dbReference>
<keyword evidence="4" id="KW-0813">Transport</keyword>
<dbReference type="AlphaFoldDB" id="A0AAD8DZZ6"/>
<keyword evidence="3 4" id="KW-0472">Membrane</keyword>
<feature type="transmembrane region" description="Helical" evidence="4">
    <location>
        <begin position="15"/>
        <end position="42"/>
    </location>
</feature>
<evidence type="ECO:0000256" key="1">
    <source>
        <dbReference type="ARBA" id="ARBA00022692"/>
    </source>
</evidence>
<dbReference type="GO" id="GO:0005375">
    <property type="term" value="F:copper ion transmembrane transporter activity"/>
    <property type="evidence" value="ECO:0007669"/>
    <property type="project" value="UniProtKB-UniRule"/>
</dbReference>